<feature type="compositionally biased region" description="Basic and acidic residues" evidence="6">
    <location>
        <begin position="326"/>
        <end position="335"/>
    </location>
</feature>
<dbReference type="PANTHER" id="PTHR11455:SF18">
    <property type="entry name" value="SI:CH1073-390K14.1"/>
    <property type="match status" value="1"/>
</dbReference>
<accession>A0AAV0ATV0</accession>
<dbReference type="SUPFAM" id="SSF48173">
    <property type="entry name" value="Cryptochrome/photolyase FAD-binding domain"/>
    <property type="match status" value="1"/>
</dbReference>
<dbReference type="InterPro" id="IPR036134">
    <property type="entry name" value="Crypto/Photolyase_FAD-like_sf"/>
</dbReference>
<dbReference type="PANTHER" id="PTHR11455">
    <property type="entry name" value="CRYPTOCHROME"/>
    <property type="match status" value="1"/>
</dbReference>
<keyword evidence="3 4" id="KW-0274">FAD</keyword>
<evidence type="ECO:0000313" key="9">
    <source>
        <dbReference type="Proteomes" id="UP001153365"/>
    </source>
</evidence>
<feature type="binding site" evidence="4">
    <location>
        <begin position="402"/>
        <end position="409"/>
    </location>
    <ligand>
        <name>FAD</name>
        <dbReference type="ChEBI" id="CHEBI:57692"/>
    </ligand>
</feature>
<evidence type="ECO:0000313" key="8">
    <source>
        <dbReference type="EMBL" id="CAH7671441.1"/>
    </source>
</evidence>
<comment type="caution">
    <text evidence="8">The sequence shown here is derived from an EMBL/GenBank/DDBJ whole genome shotgun (WGS) entry which is preliminary data.</text>
</comment>
<evidence type="ECO:0000256" key="1">
    <source>
        <dbReference type="ARBA" id="ARBA00005862"/>
    </source>
</evidence>
<feature type="region of interest" description="Disordered" evidence="6">
    <location>
        <begin position="326"/>
        <end position="350"/>
    </location>
</feature>
<feature type="region of interest" description="Disordered" evidence="6">
    <location>
        <begin position="1"/>
        <end position="41"/>
    </location>
</feature>
<dbReference type="Gene3D" id="1.10.579.10">
    <property type="entry name" value="DNA Cyclobutane Dipyrimidine Photolyase, subunit A, domain 3"/>
    <property type="match status" value="1"/>
</dbReference>
<feature type="site" description="Electron transfer via tryptophanyl radical" evidence="5">
    <location>
        <position position="434"/>
    </location>
</feature>
<comment type="similarity">
    <text evidence="1">Belongs to the DNA photolyase class-1 family.</text>
</comment>
<evidence type="ECO:0000256" key="5">
    <source>
        <dbReference type="PIRSR" id="PIRSR602081-2"/>
    </source>
</evidence>
<dbReference type="Pfam" id="PF03441">
    <property type="entry name" value="FAD_binding_7"/>
    <property type="match status" value="1"/>
</dbReference>
<name>A0AAV0ATV0_PHAPC</name>
<dbReference type="GO" id="GO:0005634">
    <property type="term" value="C:nucleus"/>
    <property type="evidence" value="ECO:0007669"/>
    <property type="project" value="TreeGrafter"/>
</dbReference>
<reference evidence="8" key="1">
    <citation type="submission" date="2022-06" db="EMBL/GenBank/DDBJ databases">
        <authorList>
            <consortium name="SYNGENTA / RWTH Aachen University"/>
        </authorList>
    </citation>
    <scope>NUCLEOTIDE SEQUENCE</scope>
</reference>
<proteinExistence type="inferred from homology"/>
<comment type="cofactor">
    <cofactor evidence="4">
        <name>FAD</name>
        <dbReference type="ChEBI" id="CHEBI:57692"/>
    </cofactor>
    <text evidence="4">Binds 1 FAD per subunit.</text>
</comment>
<feature type="compositionally biased region" description="Polar residues" evidence="6">
    <location>
        <begin position="1"/>
        <end position="13"/>
    </location>
</feature>
<gene>
    <name evidence="8" type="ORF">PPACK8108_LOCUS6214</name>
</gene>
<organism evidence="8 9">
    <name type="scientific">Phakopsora pachyrhizi</name>
    <name type="common">Asian soybean rust disease fungus</name>
    <dbReference type="NCBI Taxonomy" id="170000"/>
    <lineage>
        <taxon>Eukaryota</taxon>
        <taxon>Fungi</taxon>
        <taxon>Dikarya</taxon>
        <taxon>Basidiomycota</taxon>
        <taxon>Pucciniomycotina</taxon>
        <taxon>Pucciniomycetes</taxon>
        <taxon>Pucciniales</taxon>
        <taxon>Phakopsoraceae</taxon>
        <taxon>Phakopsora</taxon>
    </lineage>
</organism>
<dbReference type="GO" id="GO:0003904">
    <property type="term" value="F:deoxyribodipyrimidine photo-lyase activity"/>
    <property type="evidence" value="ECO:0007669"/>
    <property type="project" value="TreeGrafter"/>
</dbReference>
<evidence type="ECO:0000256" key="2">
    <source>
        <dbReference type="ARBA" id="ARBA00022630"/>
    </source>
</evidence>
<feature type="binding site" evidence="4">
    <location>
        <begin position="357"/>
        <end position="361"/>
    </location>
    <ligand>
        <name>FAD</name>
        <dbReference type="ChEBI" id="CHEBI:57692"/>
    </ligand>
</feature>
<feature type="binding site" evidence="4">
    <location>
        <begin position="500"/>
        <end position="502"/>
    </location>
    <ligand>
        <name>FAD</name>
        <dbReference type="ChEBI" id="CHEBI:57692"/>
    </ligand>
</feature>
<sequence length="609" mass="70322">MAKQQLQHSSTKRSNSDDLDQSKPSKQPKTLSSSPDRETPYDKLLRNLEDCHKDKDNGETNGEKPTVVYWMRMRDLRIKDNRALSLASKISTSSKDKGKTGRLIALHVLSPADYKAHDRSPRRIDFVIRNLHDLQKRFKEELNVPLYVVEIEPRKEIPERVIELVKEWGATHLLANIEHEVDELRRDIKVLELTSKVDGLEVDFIHDTCVVEPGQVKTKENKPYSVFSPWQKNWSNLINQNISDYVDTAEDCKPNQSSIYEDVKLSKLFDCQIPRSVKGFELSEEDSKVMKISFKEGEDAAHKILDNFINSSLNKTSNSLQQATLEKDSKKEKNSSSKQTTVEQYSTLRNRPDISGTSNLSAYLASGVISIRACLRSTLKKSGKSHLMVDRRDLGIGMWQSELGWRDFYQHVMAAWPRVSMGKAFNLKYDDVVWEKDDRLFEAWKNGMTGYPFIDACMRQMKQTGYMHNRGRMAVAMFLTKDLLMDWRLGEKWFMENLVDGDLGSNNGGWQWSSSTGTDSQPYFRIFSPLSQSEKSDPNGEFIKKFCPELKSLTGKAIHEPIKNLSEEKFKKLGYPKPIVDHSICRKRALIRFKVLYIFKLKKFFFLKR</sequence>
<evidence type="ECO:0000259" key="7">
    <source>
        <dbReference type="PROSITE" id="PS51645"/>
    </source>
</evidence>
<dbReference type="InterPro" id="IPR005101">
    <property type="entry name" value="Cryptochr/Photolyase_FAD-bd"/>
</dbReference>
<dbReference type="InterPro" id="IPR036155">
    <property type="entry name" value="Crypto/Photolyase_N_sf"/>
</dbReference>
<dbReference type="Proteomes" id="UP001153365">
    <property type="component" value="Unassembled WGS sequence"/>
</dbReference>
<dbReference type="GO" id="GO:0005737">
    <property type="term" value="C:cytoplasm"/>
    <property type="evidence" value="ECO:0007669"/>
    <property type="project" value="TreeGrafter"/>
</dbReference>
<evidence type="ECO:0000256" key="6">
    <source>
        <dbReference type="SAM" id="MobiDB-lite"/>
    </source>
</evidence>
<dbReference type="Gene3D" id="1.25.40.80">
    <property type="match status" value="1"/>
</dbReference>
<feature type="compositionally biased region" description="Basic and acidic residues" evidence="6">
    <location>
        <begin position="14"/>
        <end position="23"/>
    </location>
</feature>
<dbReference type="GO" id="GO:0043153">
    <property type="term" value="P:entrainment of circadian clock by photoperiod"/>
    <property type="evidence" value="ECO:0007669"/>
    <property type="project" value="TreeGrafter"/>
</dbReference>
<dbReference type="PROSITE" id="PS51645">
    <property type="entry name" value="PHR_CRY_ALPHA_BETA"/>
    <property type="match status" value="1"/>
</dbReference>
<evidence type="ECO:0000256" key="4">
    <source>
        <dbReference type="PIRSR" id="PIRSR602081-1"/>
    </source>
</evidence>
<feature type="domain" description="Photolyase/cryptochrome alpha/beta" evidence="7">
    <location>
        <begin position="66"/>
        <end position="210"/>
    </location>
</feature>
<feature type="site" description="Electron transfer via tryptophanyl radical" evidence="5">
    <location>
        <position position="510"/>
    </location>
</feature>
<dbReference type="EMBL" id="CALTRL010001187">
    <property type="protein sequence ID" value="CAH7671441.1"/>
    <property type="molecule type" value="Genomic_DNA"/>
</dbReference>
<dbReference type="GO" id="GO:0071949">
    <property type="term" value="F:FAD binding"/>
    <property type="evidence" value="ECO:0007669"/>
    <property type="project" value="TreeGrafter"/>
</dbReference>
<feature type="compositionally biased region" description="Polar residues" evidence="6">
    <location>
        <begin position="339"/>
        <end position="350"/>
    </location>
</feature>
<evidence type="ECO:0000256" key="3">
    <source>
        <dbReference type="ARBA" id="ARBA00022827"/>
    </source>
</evidence>
<dbReference type="AlphaFoldDB" id="A0AAV0ATV0"/>
<dbReference type="Gene3D" id="3.40.50.620">
    <property type="entry name" value="HUPs"/>
    <property type="match status" value="1"/>
</dbReference>
<dbReference type="GO" id="GO:0032922">
    <property type="term" value="P:circadian regulation of gene expression"/>
    <property type="evidence" value="ECO:0007669"/>
    <property type="project" value="TreeGrafter"/>
</dbReference>
<dbReference type="InterPro" id="IPR002081">
    <property type="entry name" value="Cryptochrome/DNA_photolyase_1"/>
</dbReference>
<keyword evidence="2 4" id="KW-0285">Flavoprotein</keyword>
<dbReference type="GO" id="GO:0003677">
    <property type="term" value="F:DNA binding"/>
    <property type="evidence" value="ECO:0007669"/>
    <property type="project" value="TreeGrafter"/>
</dbReference>
<dbReference type="InterPro" id="IPR014729">
    <property type="entry name" value="Rossmann-like_a/b/a_fold"/>
</dbReference>
<dbReference type="Pfam" id="PF00875">
    <property type="entry name" value="DNA_photolyase"/>
    <property type="match status" value="1"/>
</dbReference>
<dbReference type="SUPFAM" id="SSF52425">
    <property type="entry name" value="Cryptochrome/photolyase, N-terminal domain"/>
    <property type="match status" value="1"/>
</dbReference>
<feature type="binding site" evidence="4">
    <location>
        <position position="345"/>
    </location>
    <ligand>
        <name>FAD</name>
        <dbReference type="ChEBI" id="CHEBI:57692"/>
    </ligand>
</feature>
<keyword evidence="9" id="KW-1185">Reference proteome</keyword>
<protein>
    <submittedName>
        <fullName evidence="8">Photolyase</fullName>
    </submittedName>
</protein>
<dbReference type="InterPro" id="IPR006050">
    <property type="entry name" value="DNA_photolyase_N"/>
</dbReference>
<feature type="binding site" evidence="4">
    <location>
        <position position="399"/>
    </location>
    <ligand>
        <name>FAD</name>
        <dbReference type="ChEBI" id="CHEBI:57692"/>
    </ligand>
</feature>
<feature type="site" description="Electron transfer via tryptophanyl radical" evidence="5">
    <location>
        <position position="487"/>
    </location>
</feature>
<feature type="compositionally biased region" description="Polar residues" evidence="6">
    <location>
        <begin position="24"/>
        <end position="34"/>
    </location>
</feature>